<dbReference type="Pfam" id="PF03936">
    <property type="entry name" value="Terpene_synth_C"/>
    <property type="match status" value="1"/>
</dbReference>
<evidence type="ECO:0000313" key="9">
    <source>
        <dbReference type="Proteomes" id="UP000011116"/>
    </source>
</evidence>
<protein>
    <submittedName>
        <fullName evidence="8">Uncharacterized protein</fullName>
    </submittedName>
</protein>
<dbReference type="Gene3D" id="1.10.600.10">
    <property type="entry name" value="Farnesyl Diphosphate Synthase"/>
    <property type="match status" value="1"/>
</dbReference>
<evidence type="ECO:0000256" key="4">
    <source>
        <dbReference type="ARBA" id="ARBA00022842"/>
    </source>
</evidence>
<dbReference type="InterPro" id="IPR050148">
    <property type="entry name" value="Terpene_synthase-like"/>
</dbReference>
<dbReference type="Gene3D" id="1.50.10.130">
    <property type="entry name" value="Terpene synthase, N-terminal domain"/>
    <property type="match status" value="1"/>
</dbReference>
<comment type="similarity">
    <text evidence="2">Belongs to the terpene synthase family.</text>
</comment>
<sequence length="835" mass="94721">MSTAKVLLPVPKSVSHHHQRNPLRLAFAHGSTEAFFPPSIRRRPSLHSIRTRSRKISACTAYVESRPLGERNVNRQNMDREARIRKQLQNPKFSPSPYDTAWVAMVPLPGSLQDPCFPQCVEWILQNQHGNGYWGSGEFDSPASRDVLLSTLASVIALKKWNVGPEEIMRGLQFIGRNFSIIMDEQTTAPIGYNLTFSSLLILAIEMGLELPVSHADINVIVRHREMEIERLDAEKSSTKEVYSSYVAEGLVNVLDLSEVMTFQKKNGSLFNSPSATAAALIRNYDLGAFEYLNLIVSEFGSAVPAMYPLTVHYQLSMVDTLQKVGISRFFSSEINHILDKTYSLLLKRDDEIMSNVETCAVAFRILRMNRYDVSSDVLSHVAEASTLLDPPQEYVTDTKSLLELYKASKVILSQNELVLEKIEKWSRSLLKEIMCSDMAQRIPAVIEEVEYALKIPFYATVDPLDHKWSIEHFDAMDSHMMKTKYIIRSCGVNKDILALAVEDFCVSQSIYQREVEHLDSWEKECRLGELQFARQKMKYCYLCAAASITPHELSEARVACAKATILTIVIDDFFDSGAGSPEALANLISLAEKWEDPHEDDFHSEEVKILFYALYKTMNQIAAAASPLQNRDVTKELVETWLALMRTEMTEVEWRNSKHLPSFEEYMKVAYVSFALGPIVHTPMYFLGVNFPEHVLRDEEYDELFTIMSSCCRLLNDIRGFERELSHGKLNSTLLLVRHSGGSLSIEEAKQEIQRSIASLTTDLLRLLLREDKVVPMPCKEIFWRFNQTGHLFYTRIDGFTSPEEMVGAVNAVVYDPLKLQGGTVPSLSAQLEN</sequence>
<reference evidence="8" key="3">
    <citation type="submission" date="2022-01" db="UniProtKB">
        <authorList>
            <consortium name="EnsemblPlants"/>
        </authorList>
    </citation>
    <scope>IDENTIFICATION</scope>
    <source>
        <strain evidence="8">subsp. vulgare</strain>
    </source>
</reference>
<gene>
    <name evidence="8" type="primary">LOC123429122</name>
</gene>
<dbReference type="GO" id="GO:0000287">
    <property type="term" value="F:magnesium ion binding"/>
    <property type="evidence" value="ECO:0000318"/>
    <property type="project" value="GO_Central"/>
</dbReference>
<comment type="cofactor">
    <cofactor evidence="1">
        <name>Mg(2+)</name>
        <dbReference type="ChEBI" id="CHEBI:18420"/>
    </cofactor>
</comment>
<dbReference type="SUPFAM" id="SSF48239">
    <property type="entry name" value="Terpenoid cyclases/Protein prenyltransferases"/>
    <property type="match status" value="2"/>
</dbReference>
<dbReference type="InterPro" id="IPR036965">
    <property type="entry name" value="Terpene_synth_N_sf"/>
</dbReference>
<dbReference type="OrthoDB" id="2343925at2759"/>
<evidence type="ECO:0000259" key="6">
    <source>
        <dbReference type="Pfam" id="PF01397"/>
    </source>
</evidence>
<proteinExistence type="inferred from homology"/>
<reference evidence="9" key="1">
    <citation type="journal article" date="2012" name="Nature">
        <title>A physical, genetic and functional sequence assembly of the barley genome.</title>
        <authorList>
            <consortium name="The International Barley Genome Sequencing Consortium"/>
            <person name="Mayer K.F."/>
            <person name="Waugh R."/>
            <person name="Brown J.W."/>
            <person name="Schulman A."/>
            <person name="Langridge P."/>
            <person name="Platzer M."/>
            <person name="Fincher G.B."/>
            <person name="Muehlbauer G.J."/>
            <person name="Sato K."/>
            <person name="Close T.J."/>
            <person name="Wise R.P."/>
            <person name="Stein N."/>
        </authorList>
    </citation>
    <scope>NUCLEOTIDE SEQUENCE [LARGE SCALE GENOMIC DNA]</scope>
    <source>
        <strain evidence="9">cv. Morex</strain>
    </source>
</reference>
<dbReference type="Proteomes" id="UP000011116">
    <property type="component" value="Chromosome 2H"/>
</dbReference>
<evidence type="ECO:0000256" key="1">
    <source>
        <dbReference type="ARBA" id="ARBA00001946"/>
    </source>
</evidence>
<evidence type="ECO:0000313" key="8">
    <source>
        <dbReference type="EnsemblPlants" id="HORVU.MOREX.r3.2HG0099360.1"/>
    </source>
</evidence>
<reference evidence="8" key="2">
    <citation type="submission" date="2020-10" db="EMBL/GenBank/DDBJ databases">
        <authorList>
            <person name="Scholz U."/>
            <person name="Mascher M."/>
            <person name="Fiebig A."/>
        </authorList>
    </citation>
    <scope>NUCLEOTIDE SEQUENCE [LARGE SCALE GENOMIC DNA]</scope>
    <source>
        <strain evidence="8">cv. Morex</strain>
    </source>
</reference>
<keyword evidence="9" id="KW-1185">Reference proteome</keyword>
<dbReference type="FunFam" id="1.50.10.130:FF:000003">
    <property type="entry name" value="Ent-cassa-12,15-diene synthase"/>
    <property type="match status" value="1"/>
</dbReference>
<dbReference type="GO" id="GO:0016102">
    <property type="term" value="P:diterpenoid biosynthetic process"/>
    <property type="evidence" value="ECO:0000318"/>
    <property type="project" value="GO_Central"/>
</dbReference>
<evidence type="ECO:0000256" key="2">
    <source>
        <dbReference type="ARBA" id="ARBA00006333"/>
    </source>
</evidence>
<dbReference type="InterPro" id="IPR008949">
    <property type="entry name" value="Isoprenoid_synthase_dom_sf"/>
</dbReference>
<dbReference type="InterPro" id="IPR001906">
    <property type="entry name" value="Terpene_synth_N"/>
</dbReference>
<dbReference type="GO" id="GO:0010333">
    <property type="term" value="F:terpene synthase activity"/>
    <property type="evidence" value="ECO:0000318"/>
    <property type="project" value="GO_Central"/>
</dbReference>
<dbReference type="FunFam" id="1.10.600.10:FF:000005">
    <property type="entry name" value="Ent-kaur-16-ene synthase, chloroplastic"/>
    <property type="match status" value="1"/>
</dbReference>
<evidence type="ECO:0000259" key="7">
    <source>
        <dbReference type="Pfam" id="PF03936"/>
    </source>
</evidence>
<feature type="domain" description="Terpene synthase metal-binding" evidence="7">
    <location>
        <begin position="524"/>
        <end position="760"/>
    </location>
</feature>
<organism evidence="8 9">
    <name type="scientific">Hordeum vulgare subsp. vulgare</name>
    <name type="common">Domesticated barley</name>
    <dbReference type="NCBI Taxonomy" id="112509"/>
    <lineage>
        <taxon>Eukaryota</taxon>
        <taxon>Viridiplantae</taxon>
        <taxon>Streptophyta</taxon>
        <taxon>Embryophyta</taxon>
        <taxon>Tracheophyta</taxon>
        <taxon>Spermatophyta</taxon>
        <taxon>Magnoliopsida</taxon>
        <taxon>Liliopsida</taxon>
        <taxon>Poales</taxon>
        <taxon>Poaceae</taxon>
        <taxon>BOP clade</taxon>
        <taxon>Pooideae</taxon>
        <taxon>Triticodae</taxon>
        <taxon>Triticeae</taxon>
        <taxon>Hordeinae</taxon>
        <taxon>Hordeum</taxon>
    </lineage>
</organism>
<dbReference type="Pfam" id="PF01397">
    <property type="entry name" value="Terpene_synth"/>
    <property type="match status" value="1"/>
</dbReference>
<dbReference type="EnsemblPlants" id="HORVU.MOREX.r3.2HG0099360.1">
    <property type="protein sequence ID" value="HORVU.MOREX.r3.2HG0099360.1"/>
    <property type="gene ID" value="HORVU.MOREX.r3.2HG0099360"/>
</dbReference>
<dbReference type="InterPro" id="IPR008930">
    <property type="entry name" value="Terpenoid_cyclase/PrenylTrfase"/>
</dbReference>
<accession>A0A8I7B1X0</accession>
<dbReference type="KEGG" id="hvg:123429122"/>
<dbReference type="GeneID" id="123429122"/>
<dbReference type="Gramene" id="HORVU.MOREX.r2.2HG0081850.1">
    <property type="protein sequence ID" value="HORVU.MOREX.r2.2HG0081850.1"/>
    <property type="gene ID" value="HORVU.MOREX.r2.2HG0081850"/>
</dbReference>
<name>A0A8I7B1X0_HORVV</name>
<keyword evidence="3" id="KW-0479">Metal-binding</keyword>
<dbReference type="SUPFAM" id="SSF48576">
    <property type="entry name" value="Terpenoid synthases"/>
    <property type="match status" value="1"/>
</dbReference>
<dbReference type="Gramene" id="HORVU.MOREX.r3.2HG0099360.1">
    <property type="protein sequence ID" value="HORVU.MOREX.r3.2HG0099360.1"/>
    <property type="gene ID" value="HORVU.MOREX.r3.2HG0099360"/>
</dbReference>
<dbReference type="Gene3D" id="1.50.10.160">
    <property type="match status" value="1"/>
</dbReference>
<feature type="domain" description="Terpene synthase N-terminal" evidence="6">
    <location>
        <begin position="259"/>
        <end position="454"/>
    </location>
</feature>
<dbReference type="SMR" id="A0A8I7B1X0"/>
<dbReference type="PANTHER" id="PTHR31739:SF40">
    <property type="entry name" value="ENT-KAURENE SYNTHASE"/>
    <property type="match status" value="1"/>
</dbReference>
<dbReference type="InterPro" id="IPR005630">
    <property type="entry name" value="Terpene_synthase_metal-bd"/>
</dbReference>
<keyword evidence="4" id="KW-0460">Magnesium</keyword>
<evidence type="ECO:0000256" key="5">
    <source>
        <dbReference type="ARBA" id="ARBA00023239"/>
    </source>
</evidence>
<dbReference type="SFLD" id="SFLDG01014">
    <property type="entry name" value="Terpene_Cyclase_Like_1_N-term"/>
    <property type="match status" value="1"/>
</dbReference>
<dbReference type="AlphaFoldDB" id="A0A8I7B1X0"/>
<keyword evidence="5" id="KW-0456">Lyase</keyword>
<evidence type="ECO:0000256" key="3">
    <source>
        <dbReference type="ARBA" id="ARBA00022723"/>
    </source>
</evidence>
<dbReference type="RefSeq" id="XP_044969121.1">
    <property type="nucleotide sequence ID" value="XM_045113186.1"/>
</dbReference>
<dbReference type="PANTHER" id="PTHR31739">
    <property type="entry name" value="ENT-COPALYL DIPHOSPHATE SYNTHASE, CHLOROPLASTIC"/>
    <property type="match status" value="1"/>
</dbReference>
<dbReference type="FunFam" id="1.50.10.160:FF:000002">
    <property type="entry name" value="cis-abienol synthase, chloroplastic"/>
    <property type="match status" value="1"/>
</dbReference>